<keyword evidence="1" id="KW-1133">Transmembrane helix</keyword>
<dbReference type="RefSeq" id="WP_121163626.1">
    <property type="nucleotide sequence ID" value="NZ_RAPE01000001.1"/>
</dbReference>
<evidence type="ECO:0000313" key="3">
    <source>
        <dbReference type="Proteomes" id="UP000281128"/>
    </source>
</evidence>
<reference evidence="2 3" key="1">
    <citation type="submission" date="2018-09" db="EMBL/GenBank/DDBJ databases">
        <title>Roseovarius spongiae sp. nov., isolated from a marine sponge.</title>
        <authorList>
            <person name="Zhuang L."/>
            <person name="Luo L."/>
        </authorList>
    </citation>
    <scope>NUCLEOTIDE SEQUENCE [LARGE SCALE GENOMIC DNA]</scope>
    <source>
        <strain evidence="2 3">HN-E21</strain>
    </source>
</reference>
<proteinExistence type="predicted"/>
<dbReference type="AlphaFoldDB" id="A0A3A8B4F0"/>
<accession>A0A3A8B4F0</accession>
<sequence>MFTLPFTQWLKRFRSDEAGTVTVEAVICLPLLFWAIMASFEFFELHRYNSARDKATYTIADMISREMQSVSPSYLDNAKTVFDTIADDNGENEIRVSVIKYDADADRFTVVWSQTRGQGPLEPLTTQQMQDAHGSLPIMGDGEEVIVMESRSIYPPLFDVGIGGNTAIETRVLTSPRFAPQIVWDDS</sequence>
<keyword evidence="1" id="KW-0812">Transmembrane</keyword>
<dbReference type="Proteomes" id="UP000281128">
    <property type="component" value="Unassembled WGS sequence"/>
</dbReference>
<feature type="transmembrane region" description="Helical" evidence="1">
    <location>
        <begin position="20"/>
        <end position="43"/>
    </location>
</feature>
<protein>
    <submittedName>
        <fullName evidence="2">Pilus assembly protein</fullName>
    </submittedName>
</protein>
<keyword evidence="3" id="KW-1185">Reference proteome</keyword>
<keyword evidence="1" id="KW-0472">Membrane</keyword>
<comment type="caution">
    <text evidence="2">The sequence shown here is derived from an EMBL/GenBank/DDBJ whole genome shotgun (WGS) entry which is preliminary data.</text>
</comment>
<name>A0A3A8B4F0_9RHOB</name>
<gene>
    <name evidence="2" type="ORF">D6850_02985</name>
</gene>
<evidence type="ECO:0000256" key="1">
    <source>
        <dbReference type="SAM" id="Phobius"/>
    </source>
</evidence>
<organism evidence="2 3">
    <name type="scientific">Roseovarius spongiae</name>
    <dbReference type="NCBI Taxonomy" id="2320272"/>
    <lineage>
        <taxon>Bacteria</taxon>
        <taxon>Pseudomonadati</taxon>
        <taxon>Pseudomonadota</taxon>
        <taxon>Alphaproteobacteria</taxon>
        <taxon>Rhodobacterales</taxon>
        <taxon>Roseobacteraceae</taxon>
        <taxon>Roseovarius</taxon>
    </lineage>
</organism>
<dbReference type="EMBL" id="RAPE01000001">
    <property type="protein sequence ID" value="RKF16531.1"/>
    <property type="molecule type" value="Genomic_DNA"/>
</dbReference>
<evidence type="ECO:0000313" key="2">
    <source>
        <dbReference type="EMBL" id="RKF16531.1"/>
    </source>
</evidence>
<dbReference type="OrthoDB" id="7876207at2"/>